<dbReference type="GO" id="GO:0004386">
    <property type="term" value="F:helicase activity"/>
    <property type="evidence" value="ECO:0007669"/>
    <property type="project" value="UniProtKB-KW"/>
</dbReference>
<accession>A0A8J5JTY2</accession>
<dbReference type="EMBL" id="JAHLQT010030572">
    <property type="protein sequence ID" value="KAG7161009.1"/>
    <property type="molecule type" value="Genomic_DNA"/>
</dbReference>
<evidence type="ECO:0000259" key="1">
    <source>
        <dbReference type="PROSITE" id="PS51194"/>
    </source>
</evidence>
<protein>
    <submittedName>
        <fullName evidence="2">ATP-dependent RNA helicase DDX42-like 2</fullName>
    </submittedName>
</protein>
<dbReference type="InterPro" id="IPR027417">
    <property type="entry name" value="P-loop_NTPase"/>
</dbReference>
<organism evidence="2 3">
    <name type="scientific">Homarus americanus</name>
    <name type="common">American lobster</name>
    <dbReference type="NCBI Taxonomy" id="6706"/>
    <lineage>
        <taxon>Eukaryota</taxon>
        <taxon>Metazoa</taxon>
        <taxon>Ecdysozoa</taxon>
        <taxon>Arthropoda</taxon>
        <taxon>Crustacea</taxon>
        <taxon>Multicrustacea</taxon>
        <taxon>Malacostraca</taxon>
        <taxon>Eumalacostraca</taxon>
        <taxon>Eucarida</taxon>
        <taxon>Decapoda</taxon>
        <taxon>Pleocyemata</taxon>
        <taxon>Astacidea</taxon>
        <taxon>Nephropoidea</taxon>
        <taxon>Nephropidae</taxon>
        <taxon>Homarus</taxon>
    </lineage>
</organism>
<comment type="caution">
    <text evidence="2">The sequence shown here is derived from an EMBL/GenBank/DDBJ whole genome shotgun (WGS) entry which is preliminary data.</text>
</comment>
<dbReference type="AlphaFoldDB" id="A0A8J5JTY2"/>
<evidence type="ECO:0000313" key="2">
    <source>
        <dbReference type="EMBL" id="KAG7161009.1"/>
    </source>
</evidence>
<feature type="domain" description="Helicase C-terminal" evidence="1">
    <location>
        <begin position="1"/>
        <end position="151"/>
    </location>
</feature>
<evidence type="ECO:0000313" key="3">
    <source>
        <dbReference type="Proteomes" id="UP000747542"/>
    </source>
</evidence>
<dbReference type="CDD" id="cd18787">
    <property type="entry name" value="SF2_C_DEAD"/>
    <property type="match status" value="1"/>
</dbReference>
<proteinExistence type="predicted"/>
<sequence>MSAGSVLIFVTKKANAEELSKNLVTKEFEALLLHGDMSQFERNEVITAFKKKDKPILVATDVAARGRAGEKGTAYTLVTDKDKEFAGHLVRNLEGAAQEVPSELLELALQSSWFRKSRFKQGKAKALGGRGLGFRERPGLGCTPISESTAGSGGGCVGGGGVGGVGASMAVGPASQAYGGGDPSMTGPATNRLAAMKAAFHSQYKNQFTAASADTSWTLGDAKAVQLAPPRDRKRKSRWDD</sequence>
<keyword evidence="2" id="KW-0378">Hydrolase</keyword>
<keyword evidence="3" id="KW-1185">Reference proteome</keyword>
<keyword evidence="2" id="KW-0067">ATP-binding</keyword>
<dbReference type="PANTHER" id="PTHR47958">
    <property type="entry name" value="ATP-DEPENDENT RNA HELICASE DBP3"/>
    <property type="match status" value="1"/>
</dbReference>
<keyword evidence="2" id="KW-0347">Helicase</keyword>
<dbReference type="PROSITE" id="PS51194">
    <property type="entry name" value="HELICASE_CTER"/>
    <property type="match status" value="1"/>
</dbReference>
<reference evidence="2" key="1">
    <citation type="journal article" date="2021" name="Sci. Adv.">
        <title>The American lobster genome reveals insights on longevity, neural, and immune adaptations.</title>
        <authorList>
            <person name="Polinski J.M."/>
            <person name="Zimin A.V."/>
            <person name="Clark K.F."/>
            <person name="Kohn A.B."/>
            <person name="Sadowski N."/>
            <person name="Timp W."/>
            <person name="Ptitsyn A."/>
            <person name="Khanna P."/>
            <person name="Romanova D.Y."/>
            <person name="Williams P."/>
            <person name="Greenwood S.J."/>
            <person name="Moroz L.L."/>
            <person name="Walt D.R."/>
            <person name="Bodnar A.G."/>
        </authorList>
    </citation>
    <scope>NUCLEOTIDE SEQUENCE</scope>
    <source>
        <strain evidence="2">GMGI-L3</strain>
    </source>
</reference>
<dbReference type="SUPFAM" id="SSF52540">
    <property type="entry name" value="P-loop containing nucleoside triphosphate hydrolases"/>
    <property type="match status" value="1"/>
</dbReference>
<dbReference type="Pfam" id="PF00271">
    <property type="entry name" value="Helicase_C"/>
    <property type="match status" value="1"/>
</dbReference>
<name>A0A8J5JTY2_HOMAM</name>
<gene>
    <name evidence="2" type="primary">Ddx42-L2</name>
    <name evidence="2" type="ORF">Hamer_G029099</name>
</gene>
<dbReference type="Proteomes" id="UP000747542">
    <property type="component" value="Unassembled WGS sequence"/>
</dbReference>
<keyword evidence="2" id="KW-0547">Nucleotide-binding</keyword>
<dbReference type="Gene3D" id="3.40.50.300">
    <property type="entry name" value="P-loop containing nucleotide triphosphate hydrolases"/>
    <property type="match status" value="2"/>
</dbReference>
<dbReference type="InterPro" id="IPR001650">
    <property type="entry name" value="Helicase_C-like"/>
</dbReference>